<comment type="similarity">
    <text evidence="2">Belongs to the glycosyltransferase 28 family.</text>
</comment>
<evidence type="ECO:0000313" key="7">
    <source>
        <dbReference type="EMBL" id="SHJ48727.1"/>
    </source>
</evidence>
<dbReference type="Pfam" id="PF04101">
    <property type="entry name" value="Glyco_tran_28_C"/>
    <property type="match status" value="1"/>
</dbReference>
<comment type="subcellular location">
    <subcellularLocation>
        <location evidence="1">Membrane</location>
    </subcellularLocation>
</comment>
<dbReference type="GO" id="GO:0016020">
    <property type="term" value="C:membrane"/>
    <property type="evidence" value="ECO:0007669"/>
    <property type="project" value="UniProtKB-SubCell"/>
</dbReference>
<keyword evidence="3" id="KW-0328">Glycosyltransferase</keyword>
<dbReference type="Gene3D" id="3.40.50.2000">
    <property type="entry name" value="Glycogen Phosphorylase B"/>
    <property type="match status" value="2"/>
</dbReference>
<dbReference type="PANTHER" id="PTHR43025">
    <property type="entry name" value="MONOGALACTOSYLDIACYLGLYCEROL SYNTHASE"/>
    <property type="match status" value="1"/>
</dbReference>
<dbReference type="SUPFAM" id="SSF53756">
    <property type="entry name" value="UDP-Glycosyltransferase/glycogen phosphorylase"/>
    <property type="match status" value="1"/>
</dbReference>
<dbReference type="PANTHER" id="PTHR43025:SF3">
    <property type="entry name" value="MONOGALACTOSYLDIACYLGLYCEROL SYNTHASE 1, CHLOROPLASTIC"/>
    <property type="match status" value="1"/>
</dbReference>
<evidence type="ECO:0000313" key="8">
    <source>
        <dbReference type="Proteomes" id="UP000184016"/>
    </source>
</evidence>
<dbReference type="InterPro" id="IPR009695">
    <property type="entry name" value="Diacylglyc_glucosyltr_N"/>
</dbReference>
<dbReference type="Pfam" id="PF06925">
    <property type="entry name" value="MGDG_synth"/>
    <property type="match status" value="1"/>
</dbReference>
<feature type="domain" description="Glycosyl transferase family 28 C-terminal" evidence="5">
    <location>
        <begin position="253"/>
        <end position="323"/>
    </location>
</feature>
<keyword evidence="8" id="KW-1185">Reference proteome</keyword>
<organism evidence="7 8">
    <name type="scientific">Alicyclobacillus tolerans</name>
    <dbReference type="NCBI Taxonomy" id="90970"/>
    <lineage>
        <taxon>Bacteria</taxon>
        <taxon>Bacillati</taxon>
        <taxon>Bacillota</taxon>
        <taxon>Bacilli</taxon>
        <taxon>Bacillales</taxon>
        <taxon>Alicyclobacillaceae</taxon>
        <taxon>Alicyclobacillus</taxon>
    </lineage>
</organism>
<dbReference type="GO" id="GO:0016758">
    <property type="term" value="F:hexosyltransferase activity"/>
    <property type="evidence" value="ECO:0007669"/>
    <property type="project" value="InterPro"/>
</dbReference>
<keyword evidence="4" id="KW-0808">Transferase</keyword>
<proteinExistence type="inferred from homology"/>
<dbReference type="InterPro" id="IPR050519">
    <property type="entry name" value="Glycosyltransf_28_UgtP"/>
</dbReference>
<evidence type="ECO:0000256" key="1">
    <source>
        <dbReference type="ARBA" id="ARBA00004370"/>
    </source>
</evidence>
<evidence type="ECO:0000256" key="3">
    <source>
        <dbReference type="ARBA" id="ARBA00022676"/>
    </source>
</evidence>
<dbReference type="STRING" id="1830138.SAMN05443507_10117"/>
<dbReference type="AlphaFoldDB" id="A0A1M6JPS7"/>
<dbReference type="InterPro" id="IPR007235">
    <property type="entry name" value="Glyco_trans_28_C"/>
</dbReference>
<evidence type="ECO:0000259" key="5">
    <source>
        <dbReference type="Pfam" id="PF04101"/>
    </source>
</evidence>
<dbReference type="Proteomes" id="UP000184016">
    <property type="component" value="Unassembled WGS sequence"/>
</dbReference>
<evidence type="ECO:0000259" key="6">
    <source>
        <dbReference type="Pfam" id="PF06925"/>
    </source>
</evidence>
<feature type="domain" description="Diacylglycerol glucosyltransferase N-terminal" evidence="6">
    <location>
        <begin position="14"/>
        <end position="176"/>
    </location>
</feature>
<reference evidence="8" key="1">
    <citation type="submission" date="2016-11" db="EMBL/GenBank/DDBJ databases">
        <authorList>
            <person name="Varghese N."/>
            <person name="Submissions S."/>
        </authorList>
    </citation>
    <scope>NUCLEOTIDE SEQUENCE [LARGE SCALE GENOMIC DNA]</scope>
    <source>
        <strain evidence="8">USBA-503</strain>
    </source>
</reference>
<gene>
    <name evidence="7" type="ORF">SAMN05443507_10117</name>
</gene>
<sequence length="384" mass="43084">MKVLLFTASFGDGHNQAARAVQEGLEQEGIAVHWVDYVDWLHPAVRSFAKFSLVQSVQKMPSLYGLFYHSMSRIPPSSTFQRRLHHLGIRKMRQCLRHVKPDVVVSTFPTPMGVLSELKAARVAQVPSVGILTDYTAHGQWVQEYTDVYFVPTEEVANELEQLGVDRDKIKVSGIPLRRRFSSANVQNLLKRRMELREKFGFSPNLPLILLSGGGEGLLGDSAEWEEAIRQSGLQFAILCAHNERLLRRYGGWQDKRVQALEFRSDIEDWMAASDLLITKAGGLTISEALAMELPMLIVKPIPGQEIKNTAYAEQKGAAVRVDSVAEAVRFIQHVELHPEKLSNMRLAARSRPQYGGVEQIVSVIRDLGESQGKWDKQAYPGIS</sequence>
<name>A0A1M6JPS7_9BACL</name>
<evidence type="ECO:0000256" key="2">
    <source>
        <dbReference type="ARBA" id="ARBA00006962"/>
    </source>
</evidence>
<dbReference type="EMBL" id="FRAF01000001">
    <property type="protein sequence ID" value="SHJ48727.1"/>
    <property type="molecule type" value="Genomic_DNA"/>
</dbReference>
<dbReference type="OrthoDB" id="9815663at2"/>
<evidence type="ECO:0000256" key="4">
    <source>
        <dbReference type="ARBA" id="ARBA00022679"/>
    </source>
</evidence>
<dbReference type="RefSeq" id="WP_072872540.1">
    <property type="nucleotide sequence ID" value="NZ_FRAF01000001.1"/>
</dbReference>
<dbReference type="GO" id="GO:0009247">
    <property type="term" value="P:glycolipid biosynthetic process"/>
    <property type="evidence" value="ECO:0007669"/>
    <property type="project" value="InterPro"/>
</dbReference>
<protein>
    <submittedName>
        <fullName evidence="7">Monogalactosyldiacylglycerol synthase</fullName>
    </submittedName>
</protein>
<accession>A0A1M6JPS7</accession>